<organism evidence="2 3">
    <name type="scientific">Rhizobium gallicum</name>
    <dbReference type="NCBI Taxonomy" id="56730"/>
    <lineage>
        <taxon>Bacteria</taxon>
        <taxon>Pseudomonadati</taxon>
        <taxon>Pseudomonadota</taxon>
        <taxon>Alphaproteobacteria</taxon>
        <taxon>Hyphomicrobiales</taxon>
        <taxon>Rhizobiaceae</taxon>
        <taxon>Rhizobium/Agrobacterium group</taxon>
        <taxon>Rhizobium</taxon>
    </lineage>
</organism>
<evidence type="ECO:0000313" key="3">
    <source>
        <dbReference type="Proteomes" id="UP000184749"/>
    </source>
</evidence>
<feature type="region of interest" description="Disordered" evidence="1">
    <location>
        <begin position="50"/>
        <end position="79"/>
    </location>
</feature>
<evidence type="ECO:0000313" key="2">
    <source>
        <dbReference type="EMBL" id="APO68313.1"/>
    </source>
</evidence>
<dbReference type="Proteomes" id="UP000184749">
    <property type="component" value="Chromosome"/>
</dbReference>
<gene>
    <name evidence="2" type="ORF">IE4872_CH02706</name>
</gene>
<accession>A0A1L5NK83</accession>
<reference evidence="2 3" key="1">
    <citation type="submission" date="2016-09" db="EMBL/GenBank/DDBJ databases">
        <title>The complete genome sequences of Rhizobium gallicum, symbiovars gallicum and phaseoli, symbionts associated to common bean (Phaseolus vulgaris).</title>
        <authorList>
            <person name="Bustos P."/>
            <person name="Santamaria R.I."/>
            <person name="Perez-Carrascal O.M."/>
            <person name="Juarez S."/>
            <person name="Lozano L."/>
            <person name="Martinez-Flores I."/>
            <person name="Martinez-Romero E."/>
            <person name="Cevallos M."/>
            <person name="Romero D."/>
            <person name="Davila G."/>
            <person name="Gonzalez V."/>
        </authorList>
    </citation>
    <scope>NUCLEOTIDE SEQUENCE [LARGE SCALE GENOMIC DNA]</scope>
    <source>
        <strain evidence="2 3">IE4872</strain>
    </source>
</reference>
<dbReference type="AlphaFoldDB" id="A0A1L5NK83"/>
<name>A0A1L5NK83_9HYPH</name>
<evidence type="ECO:0000256" key="1">
    <source>
        <dbReference type="SAM" id="MobiDB-lite"/>
    </source>
</evidence>
<dbReference type="EMBL" id="CP017101">
    <property type="protein sequence ID" value="APO68313.1"/>
    <property type="molecule type" value="Genomic_DNA"/>
</dbReference>
<proteinExistence type="predicted"/>
<sequence>MTFNAQLTTIADAGRQSFSASKFPAMVMCDPPRPSSPLIKSNGDSHNFCSRQAFPLKKPSKTRKKPYPQAGNRSSDCFA</sequence>
<protein>
    <submittedName>
        <fullName evidence="2">Uncharacterized protein</fullName>
    </submittedName>
</protein>